<dbReference type="InterPro" id="IPR013783">
    <property type="entry name" value="Ig-like_fold"/>
</dbReference>
<evidence type="ECO:0000256" key="2">
    <source>
        <dbReference type="SAM" id="SignalP"/>
    </source>
</evidence>
<sequence>MIKRLLTLALLSCLSFSLNAQDINMTNGTFNQCSGVFYDSGGPSGTYGDNENLVTTICPENVGDKIQLDFTVFSTQLMNDVITIYDGDDTSAPPLGSFSGVAGPGLVQASDSNASGCLTVEFSSNAMSTTTGWEATISCVTPCQNIVANFDSSTPAADTTNTINADVAESILFNGSGTFSVDGTGATYLWDFGNGDSTTGQSVNYVYTANGIYNVTLTITDTNPLGCSSTNNINVTVIVGASTPGNPFVDAGDDVAIDCAGSCVDLSATFLDIGETNTYDISQIPFVPPFPFNGLTNSLNPNQDDAWSNVENLPFDFCFFNGIETQFQVGSNGVIRFDVNPGDTGIGSNDFGFSDNLPNNTDEALAEANIFTPCHDIDPVPSNVEEIAWEIIGDEPNRVLAVSFYQVPMYSTTCNNLEATHMAVFYETTNVIDIYIENKPTCTSWNSGNAVVGIQNDAGNQAFVPPGRNTSDSPWTTSEEAWRFTPAGPSIVDFAWLDDTGAVLSTNPDFQVCPTDPSTTYTARVTYTNCNSDIVVVTDDVTVTTDSPFTVDLGDDIDLCEGDADVILDATVPPSTATYQWFLDGIPLTGETNPTLTVSSPDSGTYLVSVTDSGCTETDEVEVTFFTNPIVNTVTDYFLCDDAVLDGFTEFNLSTLDAQAIGGQTGVTVSYHASQDDANMNTNAIGPLFTNTVNPQTIFIRIQNDGNPNCFGTGTANLEVGSGIVPVQPDDLVDCDDFSNNGFEQFDLSVQTPIIVGAQMGLNVTYHLDQSDADTNTGALPNLYTNTSNPQTIFVRIEDGLNPNCYETISFQLIVNPAPTATNVPPLEACDDITPDGLTSFNLSDKSVEIINGQSDVIVTYYENITDAQNGTNPLADGYMNTTPNIQIITVKVENTVTGCVNFGLLV</sequence>
<dbReference type="InterPro" id="IPR000601">
    <property type="entry name" value="PKD_dom"/>
</dbReference>
<dbReference type="Pfam" id="PF00431">
    <property type="entry name" value="CUB"/>
    <property type="match status" value="1"/>
</dbReference>
<dbReference type="CDD" id="cd00041">
    <property type="entry name" value="CUB"/>
    <property type="match status" value="1"/>
</dbReference>
<accession>A0ABU2YP00</accession>
<evidence type="ECO:0000259" key="5">
    <source>
        <dbReference type="PROSITE" id="PS50835"/>
    </source>
</evidence>
<evidence type="ECO:0000259" key="4">
    <source>
        <dbReference type="PROSITE" id="PS50093"/>
    </source>
</evidence>
<comment type="caution">
    <text evidence="6">The sequence shown here is derived from an EMBL/GenBank/DDBJ whole genome shotgun (WGS) entry which is preliminary data.</text>
</comment>
<dbReference type="SMART" id="SM00042">
    <property type="entry name" value="CUB"/>
    <property type="match status" value="1"/>
</dbReference>
<keyword evidence="7" id="KW-1185">Reference proteome</keyword>
<dbReference type="PROSITE" id="PS50093">
    <property type="entry name" value="PKD"/>
    <property type="match status" value="1"/>
</dbReference>
<dbReference type="CDD" id="cd00146">
    <property type="entry name" value="PKD"/>
    <property type="match status" value="1"/>
</dbReference>
<feature type="chain" id="PRO_5046943863" evidence="2">
    <location>
        <begin position="21"/>
        <end position="907"/>
    </location>
</feature>
<dbReference type="Gene3D" id="2.60.120.290">
    <property type="entry name" value="Spermadhesin, CUB domain"/>
    <property type="match status" value="1"/>
</dbReference>
<organism evidence="6 7">
    <name type="scientific">Microcosmobacter mediterraneus</name>
    <dbReference type="NCBI Taxonomy" id="3075607"/>
    <lineage>
        <taxon>Bacteria</taxon>
        <taxon>Pseudomonadati</taxon>
        <taxon>Bacteroidota</taxon>
        <taxon>Flavobacteriia</taxon>
        <taxon>Flavobacteriales</taxon>
        <taxon>Flavobacteriaceae</taxon>
        <taxon>Microcosmobacter</taxon>
    </lineage>
</organism>
<dbReference type="PROSITE" id="PS50835">
    <property type="entry name" value="IG_LIKE"/>
    <property type="match status" value="1"/>
</dbReference>
<proteinExistence type="predicted"/>
<feature type="domain" description="Ig-like" evidence="5">
    <location>
        <begin position="560"/>
        <end position="624"/>
    </location>
</feature>
<dbReference type="EMBL" id="JAVRIA010000011">
    <property type="protein sequence ID" value="MDT0559616.1"/>
    <property type="molecule type" value="Genomic_DNA"/>
</dbReference>
<dbReference type="RefSeq" id="WP_311428380.1">
    <property type="nucleotide sequence ID" value="NZ_JAVRIA010000011.1"/>
</dbReference>
<feature type="domain" description="PKD" evidence="4">
    <location>
        <begin position="154"/>
        <end position="242"/>
    </location>
</feature>
<dbReference type="InterPro" id="IPR035914">
    <property type="entry name" value="Sperma_CUB_dom_sf"/>
</dbReference>
<dbReference type="Proteomes" id="UP001259492">
    <property type="component" value="Unassembled WGS sequence"/>
</dbReference>
<dbReference type="Gene3D" id="2.60.40.10">
    <property type="entry name" value="Immunoglobulins"/>
    <property type="match status" value="2"/>
</dbReference>
<keyword evidence="1" id="KW-1015">Disulfide bond</keyword>
<dbReference type="SUPFAM" id="SSF49854">
    <property type="entry name" value="Spermadhesin, CUB domain"/>
    <property type="match status" value="1"/>
</dbReference>
<dbReference type="SMART" id="SM00089">
    <property type="entry name" value="PKD"/>
    <property type="match status" value="2"/>
</dbReference>
<gene>
    <name evidence="6" type="ORF">RM697_13230</name>
</gene>
<evidence type="ECO:0000313" key="6">
    <source>
        <dbReference type="EMBL" id="MDT0559616.1"/>
    </source>
</evidence>
<dbReference type="InterPro" id="IPR007110">
    <property type="entry name" value="Ig-like_dom"/>
</dbReference>
<dbReference type="SUPFAM" id="SSF49299">
    <property type="entry name" value="PKD domain"/>
    <property type="match status" value="1"/>
</dbReference>
<dbReference type="PROSITE" id="PS01180">
    <property type="entry name" value="CUB"/>
    <property type="match status" value="1"/>
</dbReference>
<dbReference type="InterPro" id="IPR000859">
    <property type="entry name" value="CUB_dom"/>
</dbReference>
<reference evidence="6 7" key="1">
    <citation type="submission" date="2023-09" db="EMBL/GenBank/DDBJ databases">
        <authorList>
            <person name="Rey-Velasco X."/>
        </authorList>
    </citation>
    <scope>NUCLEOTIDE SEQUENCE [LARGE SCALE GENOMIC DNA]</scope>
    <source>
        <strain evidence="6 7">W332</strain>
    </source>
</reference>
<feature type="domain" description="CUB" evidence="3">
    <location>
        <begin position="26"/>
        <end position="140"/>
    </location>
</feature>
<feature type="non-terminal residue" evidence="6">
    <location>
        <position position="907"/>
    </location>
</feature>
<protein>
    <submittedName>
        <fullName evidence="6">PKD domain-containing protein</fullName>
    </submittedName>
</protein>
<dbReference type="InterPro" id="IPR022409">
    <property type="entry name" value="PKD/Chitinase_dom"/>
</dbReference>
<dbReference type="Pfam" id="PF18911">
    <property type="entry name" value="PKD_4"/>
    <property type="match status" value="1"/>
</dbReference>
<keyword evidence="2" id="KW-0732">Signal</keyword>
<feature type="signal peptide" evidence="2">
    <location>
        <begin position="1"/>
        <end position="20"/>
    </location>
</feature>
<evidence type="ECO:0000256" key="1">
    <source>
        <dbReference type="ARBA" id="ARBA00023157"/>
    </source>
</evidence>
<name>A0ABU2YP00_9FLAO</name>
<evidence type="ECO:0000313" key="7">
    <source>
        <dbReference type="Proteomes" id="UP001259492"/>
    </source>
</evidence>
<dbReference type="InterPro" id="IPR035986">
    <property type="entry name" value="PKD_dom_sf"/>
</dbReference>
<evidence type="ECO:0000259" key="3">
    <source>
        <dbReference type="PROSITE" id="PS01180"/>
    </source>
</evidence>